<protein>
    <recommendedName>
        <fullName evidence="1">1-alkyl-2-acetylglycerophosphocholine esterase</fullName>
        <ecNumber evidence="1">3.1.1.47</ecNumber>
    </recommendedName>
</protein>
<gene>
    <name evidence="6" type="ORF">BJ875DRAFT_369546</name>
</gene>
<feature type="signal peptide" evidence="5">
    <location>
        <begin position="1"/>
        <end position="17"/>
    </location>
</feature>
<dbReference type="GO" id="GO:0016042">
    <property type="term" value="P:lipid catabolic process"/>
    <property type="evidence" value="ECO:0007669"/>
    <property type="project" value="UniProtKB-KW"/>
</dbReference>
<dbReference type="EMBL" id="MU251382">
    <property type="protein sequence ID" value="KAG9237683.1"/>
    <property type="molecule type" value="Genomic_DNA"/>
</dbReference>
<dbReference type="GO" id="GO:0003847">
    <property type="term" value="F:1-alkyl-2-acetylglycerophosphocholine esterase activity"/>
    <property type="evidence" value="ECO:0007669"/>
    <property type="project" value="UniProtKB-EC"/>
</dbReference>
<dbReference type="EC" id="3.1.1.47" evidence="1"/>
<evidence type="ECO:0000313" key="6">
    <source>
        <dbReference type="EMBL" id="KAG9237683.1"/>
    </source>
</evidence>
<accession>A0A9P7YPR4</accession>
<dbReference type="Gene3D" id="3.40.50.1820">
    <property type="entry name" value="alpha/beta hydrolase"/>
    <property type="match status" value="1"/>
</dbReference>
<keyword evidence="2" id="KW-0378">Hydrolase</keyword>
<evidence type="ECO:0000256" key="5">
    <source>
        <dbReference type="SAM" id="SignalP"/>
    </source>
</evidence>
<dbReference type="Pfam" id="PF03403">
    <property type="entry name" value="PAF-AH_p_II"/>
    <property type="match status" value="1"/>
</dbReference>
<evidence type="ECO:0000256" key="4">
    <source>
        <dbReference type="ARBA" id="ARBA00023098"/>
    </source>
</evidence>
<dbReference type="Proteomes" id="UP000824998">
    <property type="component" value="Unassembled WGS sequence"/>
</dbReference>
<keyword evidence="7" id="KW-1185">Reference proteome</keyword>
<comment type="caution">
    <text evidence="6">The sequence shown here is derived from an EMBL/GenBank/DDBJ whole genome shotgun (WGS) entry which is preliminary data.</text>
</comment>
<dbReference type="PANTHER" id="PTHR10272">
    <property type="entry name" value="PLATELET-ACTIVATING FACTOR ACETYLHYDROLASE"/>
    <property type="match status" value="1"/>
</dbReference>
<evidence type="ECO:0000256" key="2">
    <source>
        <dbReference type="ARBA" id="ARBA00022801"/>
    </source>
</evidence>
<dbReference type="SUPFAM" id="SSF53474">
    <property type="entry name" value="alpha/beta-Hydrolases"/>
    <property type="match status" value="1"/>
</dbReference>
<keyword evidence="4" id="KW-0443">Lipid metabolism</keyword>
<feature type="chain" id="PRO_5040107649" description="1-alkyl-2-acetylglycerophosphocholine esterase" evidence="5">
    <location>
        <begin position="18"/>
        <end position="373"/>
    </location>
</feature>
<name>A0A9P7YPR4_9HELO</name>
<dbReference type="InterPro" id="IPR029058">
    <property type="entry name" value="AB_hydrolase_fold"/>
</dbReference>
<dbReference type="AlphaFoldDB" id="A0A9P7YPR4"/>
<evidence type="ECO:0000256" key="1">
    <source>
        <dbReference type="ARBA" id="ARBA00013201"/>
    </source>
</evidence>
<evidence type="ECO:0000313" key="7">
    <source>
        <dbReference type="Proteomes" id="UP000824998"/>
    </source>
</evidence>
<dbReference type="OrthoDB" id="2363873at2759"/>
<proteinExistence type="predicted"/>
<dbReference type="PANTHER" id="PTHR10272:SF14">
    <property type="entry name" value="PAF ACETYLHYDROLASE FAMILY PROTEIN"/>
    <property type="match status" value="1"/>
</dbReference>
<reference evidence="6" key="1">
    <citation type="journal article" date="2021" name="IMA Fungus">
        <title>Genomic characterization of three marine fungi, including Emericellopsis atlantica sp. nov. with signatures of a generalist lifestyle and marine biomass degradation.</title>
        <authorList>
            <person name="Hagestad O.C."/>
            <person name="Hou L."/>
            <person name="Andersen J.H."/>
            <person name="Hansen E.H."/>
            <person name="Altermark B."/>
            <person name="Li C."/>
            <person name="Kuhnert E."/>
            <person name="Cox R.J."/>
            <person name="Crous P.W."/>
            <person name="Spatafora J.W."/>
            <person name="Lail K."/>
            <person name="Amirebrahimi M."/>
            <person name="Lipzen A."/>
            <person name="Pangilinan J."/>
            <person name="Andreopoulos W."/>
            <person name="Hayes R.D."/>
            <person name="Ng V."/>
            <person name="Grigoriev I.V."/>
            <person name="Jackson S.A."/>
            <person name="Sutton T.D.S."/>
            <person name="Dobson A.D.W."/>
            <person name="Rama T."/>
        </authorList>
    </citation>
    <scope>NUCLEOTIDE SEQUENCE</scope>
    <source>
        <strain evidence="6">TRa018bII</strain>
    </source>
</reference>
<sequence>MSHLAITAIVLSQAINGLVFPPPIGPYHTSLTTHQLIDATRIDALSPTNQTRRLMISLFHPVAAGSCTPTAVPYMDRASAAYQDDQFSVYGLPPGTFPSLELHGCAPARRPRVAHPKPPAFPVVVFSPGLGTSRLLYSALAQHVASAGYTVVTVDHPYDVDIVVFPDGSSVTAVDLPDALIPRAVEARVADISFVLDQLAGAGVARAVAPGLEVSKVGVFGHSLGGAAAAEAMRGDPRLVGGVDLDGTFFGPVVEEGLGFPFLIFGHEGKDTTADPSWAAIWPRLTGFKRVLMLRGARHYAFSDLANVVDVLGIRGLLPEVVGGLLGNIEGKRVSEVVLEYVVGFFDMVLKDGRGQMFDGASVSFPEVSFESP</sequence>
<keyword evidence="5" id="KW-0732">Signal</keyword>
<keyword evidence="3" id="KW-0442">Lipid degradation</keyword>
<evidence type="ECO:0000256" key="3">
    <source>
        <dbReference type="ARBA" id="ARBA00022963"/>
    </source>
</evidence>
<organism evidence="6 7">
    <name type="scientific">Amylocarpus encephaloides</name>
    <dbReference type="NCBI Taxonomy" id="45428"/>
    <lineage>
        <taxon>Eukaryota</taxon>
        <taxon>Fungi</taxon>
        <taxon>Dikarya</taxon>
        <taxon>Ascomycota</taxon>
        <taxon>Pezizomycotina</taxon>
        <taxon>Leotiomycetes</taxon>
        <taxon>Helotiales</taxon>
        <taxon>Helotiales incertae sedis</taxon>
        <taxon>Amylocarpus</taxon>
    </lineage>
</organism>